<feature type="signal peptide" evidence="2">
    <location>
        <begin position="1"/>
        <end position="17"/>
    </location>
</feature>
<keyword evidence="2" id="KW-0732">Signal</keyword>
<dbReference type="PANTHER" id="PTHR43083">
    <property type="entry name" value="MANNAN POLYMERASE II"/>
    <property type="match status" value="1"/>
</dbReference>
<dbReference type="EMBL" id="JAQMWT010000677">
    <property type="protein sequence ID" value="KAJ8598303.1"/>
    <property type="molecule type" value="Genomic_DNA"/>
</dbReference>
<sequence>MFFFLLLFGPWCRRVVARHVNGTRRLSARGLPEDTESIDPRKTGETVAILIPIRSTNERRQKRLCSLLLSFEGWPRAQMQVAMLVSHDSIVLVREVSQSLRSAGLGAVRIIHEPELGSRDATTEGARHRFGAQRDRRAVIARARNYLASHALCHQKVDWVCWLDSDLLEVPSTLLVDLRKSDVSLVVPACYCSGRDACGRQIYDRNSWQDTPEAREEVRRLERSGRVDDDTIIVRGYGHYRHDGHVLAIQAAPLFLDDLKRNTPLETPLVPLDGVGATAIFLRASLHYQGLIFPPFAVNHAIESEGLAQIALKMGVQPYGRIDIAIKHA</sequence>
<feature type="chain" id="PRO_5042224158" evidence="2">
    <location>
        <begin position="18"/>
        <end position="329"/>
    </location>
</feature>
<reference evidence="3" key="1">
    <citation type="submission" date="2023-01" db="EMBL/GenBank/DDBJ databases">
        <title>Metagenome sequencing of chrysophaentin producing Chrysophaeum taylorii.</title>
        <authorList>
            <person name="Davison J."/>
            <person name="Bewley C."/>
        </authorList>
    </citation>
    <scope>NUCLEOTIDE SEQUENCE</scope>
    <source>
        <strain evidence="3">NIES-1699</strain>
    </source>
</reference>
<evidence type="ECO:0000313" key="3">
    <source>
        <dbReference type="EMBL" id="KAJ8598303.1"/>
    </source>
</evidence>
<dbReference type="PANTHER" id="PTHR43083:SF6">
    <property type="entry name" value="MANNAN POLYMERASE COMPLEXES SUBUNIT MNN9"/>
    <property type="match status" value="1"/>
</dbReference>
<comment type="similarity">
    <text evidence="1">Belongs to the ANP1/MMN9/VAN1 family.</text>
</comment>
<gene>
    <name evidence="3" type="ORF">CTAYLR_007539</name>
</gene>
<evidence type="ECO:0000256" key="1">
    <source>
        <dbReference type="ARBA" id="ARBA00037964"/>
    </source>
</evidence>
<dbReference type="InterPro" id="IPR052086">
    <property type="entry name" value="Mannan_Polymerase_Subunit"/>
</dbReference>
<evidence type="ECO:0000256" key="2">
    <source>
        <dbReference type="SAM" id="SignalP"/>
    </source>
</evidence>
<dbReference type="Pfam" id="PF03452">
    <property type="entry name" value="Anp1"/>
    <property type="match status" value="1"/>
</dbReference>
<protein>
    <submittedName>
        <fullName evidence="3">Uncharacterized protein</fullName>
    </submittedName>
</protein>
<accession>A0AAD7XGE3</accession>
<keyword evidence="4" id="KW-1185">Reference proteome</keyword>
<dbReference type="CDD" id="cd00761">
    <property type="entry name" value="Glyco_tranf_GTA_type"/>
    <property type="match status" value="1"/>
</dbReference>
<dbReference type="Gene3D" id="3.90.550.10">
    <property type="entry name" value="Spore Coat Polysaccharide Biosynthesis Protein SpsA, Chain A"/>
    <property type="match status" value="1"/>
</dbReference>
<name>A0AAD7XGE3_9STRA</name>
<organism evidence="3 4">
    <name type="scientific">Chrysophaeum taylorii</name>
    <dbReference type="NCBI Taxonomy" id="2483200"/>
    <lineage>
        <taxon>Eukaryota</taxon>
        <taxon>Sar</taxon>
        <taxon>Stramenopiles</taxon>
        <taxon>Ochrophyta</taxon>
        <taxon>Pelagophyceae</taxon>
        <taxon>Pelagomonadales</taxon>
        <taxon>Pelagomonadaceae</taxon>
        <taxon>Chrysophaeum</taxon>
    </lineage>
</organism>
<evidence type="ECO:0000313" key="4">
    <source>
        <dbReference type="Proteomes" id="UP001230188"/>
    </source>
</evidence>
<proteinExistence type="inferred from homology"/>
<dbReference type="Proteomes" id="UP001230188">
    <property type="component" value="Unassembled WGS sequence"/>
</dbReference>
<comment type="caution">
    <text evidence="3">The sequence shown here is derived from an EMBL/GenBank/DDBJ whole genome shotgun (WGS) entry which is preliminary data.</text>
</comment>
<dbReference type="InterPro" id="IPR029044">
    <property type="entry name" value="Nucleotide-diphossugar_trans"/>
</dbReference>
<dbReference type="AlphaFoldDB" id="A0AAD7XGE3"/>